<dbReference type="SUPFAM" id="SSF48013">
    <property type="entry name" value="NusB-like"/>
    <property type="match status" value="1"/>
</dbReference>
<keyword evidence="3 6" id="KW-0694">RNA-binding</keyword>
<evidence type="ECO:0000313" key="8">
    <source>
        <dbReference type="EMBL" id="MCU6743990.1"/>
    </source>
</evidence>
<reference evidence="8 9" key="1">
    <citation type="journal article" date="2021" name="ISME Commun">
        <title>Automated analysis of genomic sequences facilitates high-throughput and comprehensive description of bacteria.</title>
        <authorList>
            <person name="Hitch T.C.A."/>
        </authorList>
    </citation>
    <scope>NUCLEOTIDE SEQUENCE [LARGE SCALE GENOMIC DNA]</scope>
    <source>
        <strain evidence="8 9">Sanger_18</strain>
    </source>
</reference>
<gene>
    <name evidence="6 8" type="primary">nusB</name>
    <name evidence="8" type="ORF">OCV77_05680</name>
</gene>
<dbReference type="Proteomes" id="UP001652432">
    <property type="component" value="Unassembled WGS sequence"/>
</dbReference>
<evidence type="ECO:0000259" key="7">
    <source>
        <dbReference type="Pfam" id="PF01029"/>
    </source>
</evidence>
<accession>A0ABT2T1A5</accession>
<evidence type="ECO:0000256" key="1">
    <source>
        <dbReference type="ARBA" id="ARBA00005952"/>
    </source>
</evidence>
<organism evidence="8 9">
    <name type="scientific">Suilimivivens aceti</name>
    <dbReference type="NCBI Taxonomy" id="2981774"/>
    <lineage>
        <taxon>Bacteria</taxon>
        <taxon>Bacillati</taxon>
        <taxon>Bacillota</taxon>
        <taxon>Clostridia</taxon>
        <taxon>Lachnospirales</taxon>
        <taxon>Lachnospiraceae</taxon>
        <taxon>Suilimivivens</taxon>
    </lineage>
</organism>
<evidence type="ECO:0000313" key="9">
    <source>
        <dbReference type="Proteomes" id="UP001652432"/>
    </source>
</evidence>
<comment type="caution">
    <text evidence="8">The sequence shown here is derived from an EMBL/GenBank/DDBJ whole genome shotgun (WGS) entry which is preliminary data.</text>
</comment>
<proteinExistence type="inferred from homology"/>
<evidence type="ECO:0000256" key="6">
    <source>
        <dbReference type="HAMAP-Rule" id="MF_00073"/>
    </source>
</evidence>
<dbReference type="PANTHER" id="PTHR11078">
    <property type="entry name" value="N UTILIZATION SUBSTANCE PROTEIN B-RELATED"/>
    <property type="match status" value="1"/>
</dbReference>
<name>A0ABT2T1A5_9FIRM</name>
<dbReference type="InterPro" id="IPR006027">
    <property type="entry name" value="NusB_RsmB_TIM44"/>
</dbReference>
<evidence type="ECO:0000256" key="2">
    <source>
        <dbReference type="ARBA" id="ARBA00022814"/>
    </source>
</evidence>
<evidence type="ECO:0000256" key="5">
    <source>
        <dbReference type="ARBA" id="ARBA00023163"/>
    </source>
</evidence>
<dbReference type="PANTHER" id="PTHR11078:SF3">
    <property type="entry name" value="ANTITERMINATION NUSB DOMAIN-CONTAINING PROTEIN"/>
    <property type="match status" value="1"/>
</dbReference>
<comment type="function">
    <text evidence="6">Involved in transcription antitermination. Required for transcription of ribosomal RNA (rRNA) genes. Binds specifically to the boxA antiterminator sequence of the ribosomal RNA (rrn) operons.</text>
</comment>
<sequence length="136" mass="15740">MTRRELREQIFKLLFRVEFNNREEMPEQTEFFFEEEENQADVADTAYITDKLNRILEKLTEIDAALNEKVEGWDTGRMGKVDLTVLRLAVYEILFDEEIPIGVAINEAVELAKKFGQDSSSAFVNGVLAKFVQEDK</sequence>
<keyword evidence="4 6" id="KW-0805">Transcription regulation</keyword>
<dbReference type="Pfam" id="PF01029">
    <property type="entry name" value="NusB"/>
    <property type="match status" value="1"/>
</dbReference>
<evidence type="ECO:0000256" key="3">
    <source>
        <dbReference type="ARBA" id="ARBA00022884"/>
    </source>
</evidence>
<dbReference type="InterPro" id="IPR035926">
    <property type="entry name" value="NusB-like_sf"/>
</dbReference>
<comment type="similarity">
    <text evidence="1 6">Belongs to the NusB family.</text>
</comment>
<keyword evidence="2 6" id="KW-0889">Transcription antitermination</keyword>
<dbReference type="RefSeq" id="WP_262573987.1">
    <property type="nucleotide sequence ID" value="NZ_JAOQKJ010000004.1"/>
</dbReference>
<dbReference type="Gene3D" id="1.10.940.10">
    <property type="entry name" value="NusB-like"/>
    <property type="match status" value="1"/>
</dbReference>
<dbReference type="InterPro" id="IPR011605">
    <property type="entry name" value="NusB_fam"/>
</dbReference>
<protein>
    <recommendedName>
        <fullName evidence="6">Transcription antitermination protein NusB</fullName>
    </recommendedName>
    <alternativeName>
        <fullName evidence="6">Antitermination factor NusB</fullName>
    </alternativeName>
</protein>
<dbReference type="EMBL" id="JAOQKJ010000004">
    <property type="protein sequence ID" value="MCU6743990.1"/>
    <property type="molecule type" value="Genomic_DNA"/>
</dbReference>
<evidence type="ECO:0000256" key="4">
    <source>
        <dbReference type="ARBA" id="ARBA00023015"/>
    </source>
</evidence>
<keyword evidence="9" id="KW-1185">Reference proteome</keyword>
<keyword evidence="5 6" id="KW-0804">Transcription</keyword>
<feature type="domain" description="NusB/RsmB/TIM44" evidence="7">
    <location>
        <begin position="5"/>
        <end position="132"/>
    </location>
</feature>
<dbReference type="HAMAP" id="MF_00073">
    <property type="entry name" value="NusB"/>
    <property type="match status" value="1"/>
</dbReference>
<dbReference type="NCBIfam" id="TIGR01951">
    <property type="entry name" value="nusB"/>
    <property type="match status" value="1"/>
</dbReference>